<dbReference type="InParanoid" id="U2E8J7"/>
<dbReference type="AlphaFoldDB" id="U2E8J7"/>
<comment type="caution">
    <text evidence="1">The sequence shown here is derived from an EMBL/GenBank/DDBJ whole genome shotgun (WGS) entry which is preliminary data.</text>
</comment>
<dbReference type="InterPro" id="IPR024787">
    <property type="entry name" value="EcsC"/>
</dbReference>
<organism evidence="1 2">
    <name type="scientific">Haloplasma contractile SSD-17B</name>
    <dbReference type="NCBI Taxonomy" id="1033810"/>
    <lineage>
        <taxon>Bacteria</taxon>
        <taxon>Bacillati</taxon>
        <taxon>Mycoplasmatota</taxon>
        <taxon>Mollicutes</taxon>
        <taxon>Haloplasmatales</taxon>
        <taxon>Haloplasmataceae</taxon>
        <taxon>Haloplasma</taxon>
    </lineage>
</organism>
<dbReference type="RefSeq" id="WP_008824592.1">
    <property type="nucleotide sequence ID" value="NZ_AFNU02000014.1"/>
</dbReference>
<dbReference type="eggNOG" id="ENOG502ZAV8">
    <property type="taxonomic scope" value="Bacteria"/>
</dbReference>
<reference evidence="1 2" key="1">
    <citation type="journal article" date="2011" name="J. Bacteriol.">
        <title>Genome sequence of Haloplasma contractile, an unusual contractile bacterium from a deep-sea anoxic brine lake.</title>
        <authorList>
            <person name="Antunes A."/>
            <person name="Alam I."/>
            <person name="El Dorry H."/>
            <person name="Siam R."/>
            <person name="Robertson A."/>
            <person name="Bajic V.B."/>
            <person name="Stingl U."/>
        </authorList>
    </citation>
    <scope>NUCLEOTIDE SEQUENCE [LARGE SCALE GENOMIC DNA]</scope>
    <source>
        <strain evidence="1 2">SSD-17B</strain>
    </source>
</reference>
<dbReference type="STRING" id="1033810.HLPCO_002790"/>
<keyword evidence="2" id="KW-1185">Reference proteome</keyword>
<dbReference type="OrthoDB" id="1425703at2"/>
<dbReference type="Pfam" id="PF12787">
    <property type="entry name" value="EcsC"/>
    <property type="match status" value="1"/>
</dbReference>
<proteinExistence type="predicted"/>
<gene>
    <name evidence="1" type="ORF">HLPCO_002790</name>
</gene>
<dbReference type="Proteomes" id="UP000005707">
    <property type="component" value="Unassembled WGS sequence"/>
</dbReference>
<protein>
    <submittedName>
        <fullName evidence="1">EcsC protein</fullName>
    </submittedName>
</protein>
<name>U2E8J7_9MOLU</name>
<sequence length="209" mass="22886">MKKKKINDQVMLKTLNFLYDKTVKGFPKTKTAEDLAKSYMVKYEDVKEAASKLVNGQLVKSGSSGLATGFPGILVFPIALSTDVLASLYIQIRMVAALAYIGGYDIETEEVKAITYMCLCGDSAKDIAKDFGLDIEGQNLEQYIKEFPRDLVNKLNKAVVVNLLTTFIQNGALNFSKLIPVIGGFVGAGIDVLKTKEIGKVAIEMFILK</sequence>
<evidence type="ECO:0000313" key="1">
    <source>
        <dbReference type="EMBL" id="ERJ11221.1"/>
    </source>
</evidence>
<accession>U2E8J7</accession>
<reference evidence="1 2" key="2">
    <citation type="journal article" date="2013" name="PLoS ONE">
        <title>INDIGO - INtegrated Data Warehouse of MIcrobial GenOmes with Examples from the Red Sea Extremophiles.</title>
        <authorList>
            <person name="Alam I."/>
            <person name="Antunes A."/>
            <person name="Kamau A.A."/>
            <person name="Ba Alawi W."/>
            <person name="Kalkatawi M."/>
            <person name="Stingl U."/>
            <person name="Bajic V.B."/>
        </authorList>
    </citation>
    <scope>NUCLEOTIDE SEQUENCE [LARGE SCALE GENOMIC DNA]</scope>
    <source>
        <strain evidence="1 2">SSD-17B</strain>
    </source>
</reference>
<dbReference type="EMBL" id="AFNU02000014">
    <property type="protein sequence ID" value="ERJ11221.1"/>
    <property type="molecule type" value="Genomic_DNA"/>
</dbReference>
<evidence type="ECO:0000313" key="2">
    <source>
        <dbReference type="Proteomes" id="UP000005707"/>
    </source>
</evidence>